<reference evidence="2 3" key="2">
    <citation type="journal article" date="2005" name="Nature">
        <title>The map-based sequence of the rice genome.</title>
        <authorList>
            <consortium name="International rice genome sequencing project (IRGSP)"/>
            <person name="Matsumoto T."/>
            <person name="Wu J."/>
            <person name="Kanamori H."/>
            <person name="Katayose Y."/>
            <person name="Fujisawa M."/>
            <person name="Namiki N."/>
            <person name="Mizuno H."/>
            <person name="Yamamoto K."/>
            <person name="Antonio B.A."/>
            <person name="Baba T."/>
            <person name="Sakata K."/>
            <person name="Nagamura Y."/>
            <person name="Aoki H."/>
            <person name="Arikawa K."/>
            <person name="Arita K."/>
            <person name="Bito T."/>
            <person name="Chiden Y."/>
            <person name="Fujitsuka N."/>
            <person name="Fukunaka R."/>
            <person name="Hamada M."/>
            <person name="Harada C."/>
            <person name="Hayashi A."/>
            <person name="Hijishita S."/>
            <person name="Honda M."/>
            <person name="Hosokawa S."/>
            <person name="Ichikawa Y."/>
            <person name="Idonuma A."/>
            <person name="Iijima M."/>
            <person name="Ikeda M."/>
            <person name="Ikeno M."/>
            <person name="Ito K."/>
            <person name="Ito S."/>
            <person name="Ito T."/>
            <person name="Ito Y."/>
            <person name="Ito Y."/>
            <person name="Iwabuchi A."/>
            <person name="Kamiya K."/>
            <person name="Karasawa W."/>
            <person name="Kurita K."/>
            <person name="Katagiri S."/>
            <person name="Kikuta A."/>
            <person name="Kobayashi H."/>
            <person name="Kobayashi N."/>
            <person name="Machita K."/>
            <person name="Maehara T."/>
            <person name="Masukawa M."/>
            <person name="Mizubayashi T."/>
            <person name="Mukai Y."/>
            <person name="Nagasaki H."/>
            <person name="Nagata Y."/>
            <person name="Naito S."/>
            <person name="Nakashima M."/>
            <person name="Nakama Y."/>
            <person name="Nakamichi Y."/>
            <person name="Nakamura M."/>
            <person name="Meguro A."/>
            <person name="Negishi M."/>
            <person name="Ohta I."/>
            <person name="Ohta T."/>
            <person name="Okamoto M."/>
            <person name="Ono N."/>
            <person name="Saji S."/>
            <person name="Sakaguchi M."/>
            <person name="Sakai K."/>
            <person name="Shibata M."/>
            <person name="Shimokawa T."/>
            <person name="Song J."/>
            <person name="Takazaki Y."/>
            <person name="Terasawa K."/>
            <person name="Tsugane M."/>
            <person name="Tsuji K."/>
            <person name="Ueda S."/>
            <person name="Waki K."/>
            <person name="Yamagata H."/>
            <person name="Yamamoto M."/>
            <person name="Yamamoto S."/>
            <person name="Yamane H."/>
            <person name="Yoshiki S."/>
            <person name="Yoshihara R."/>
            <person name="Yukawa K."/>
            <person name="Zhong H."/>
            <person name="Yano M."/>
            <person name="Yuan Q."/>
            <person name="Ouyang S."/>
            <person name="Liu J."/>
            <person name="Jones K.M."/>
            <person name="Gansberger K."/>
            <person name="Moffat K."/>
            <person name="Hill J."/>
            <person name="Bera J."/>
            <person name="Fadrosh D."/>
            <person name="Jin S."/>
            <person name="Johri S."/>
            <person name="Kim M."/>
            <person name="Overton L."/>
            <person name="Reardon M."/>
            <person name="Tsitrin T."/>
            <person name="Vuong H."/>
            <person name="Weaver B."/>
            <person name="Ciecko A."/>
            <person name="Tallon L."/>
            <person name="Jackson J."/>
            <person name="Pai G."/>
            <person name="Aken S.V."/>
            <person name="Utterback T."/>
            <person name="Reidmuller S."/>
            <person name="Feldblyum T."/>
            <person name="Hsiao J."/>
            <person name="Zismann V."/>
            <person name="Iobst S."/>
            <person name="de Vazeille A.R."/>
            <person name="Buell C.R."/>
            <person name="Ying K."/>
            <person name="Li Y."/>
            <person name="Lu T."/>
            <person name="Huang Y."/>
            <person name="Zhao Q."/>
            <person name="Feng Q."/>
            <person name="Zhang L."/>
            <person name="Zhu J."/>
            <person name="Weng Q."/>
            <person name="Mu J."/>
            <person name="Lu Y."/>
            <person name="Fan D."/>
            <person name="Liu Y."/>
            <person name="Guan J."/>
            <person name="Zhang Y."/>
            <person name="Yu S."/>
            <person name="Liu X."/>
            <person name="Zhang Y."/>
            <person name="Hong G."/>
            <person name="Han B."/>
            <person name="Choisne N."/>
            <person name="Demange N."/>
            <person name="Orjeda G."/>
            <person name="Samain S."/>
            <person name="Cattolico L."/>
            <person name="Pelletier E."/>
            <person name="Couloux A."/>
            <person name="Segurens B."/>
            <person name="Wincker P."/>
            <person name="D'Hont A."/>
            <person name="Scarpelli C."/>
            <person name="Weissenbach J."/>
            <person name="Salanoubat M."/>
            <person name="Quetier F."/>
            <person name="Yu Y."/>
            <person name="Kim H.R."/>
            <person name="Rambo T."/>
            <person name="Currie J."/>
            <person name="Collura K."/>
            <person name="Luo M."/>
            <person name="Yang T."/>
            <person name="Ammiraju J.S.S."/>
            <person name="Engler F."/>
            <person name="Soderlund C."/>
            <person name="Wing R.A."/>
            <person name="Palmer L.E."/>
            <person name="de la Bastide M."/>
            <person name="Spiegel L."/>
            <person name="Nascimento L."/>
            <person name="Zutavern T."/>
            <person name="O'Shaughnessy A."/>
            <person name="Dike S."/>
            <person name="Dedhia N."/>
            <person name="Preston R."/>
            <person name="Balija V."/>
            <person name="McCombie W.R."/>
            <person name="Chow T."/>
            <person name="Chen H."/>
            <person name="Chung M."/>
            <person name="Chen C."/>
            <person name="Shaw J."/>
            <person name="Wu H."/>
            <person name="Hsiao K."/>
            <person name="Chao Y."/>
            <person name="Chu M."/>
            <person name="Cheng C."/>
            <person name="Hour A."/>
            <person name="Lee P."/>
            <person name="Lin S."/>
            <person name="Lin Y."/>
            <person name="Liou J."/>
            <person name="Liu S."/>
            <person name="Hsing Y."/>
            <person name="Raghuvanshi S."/>
            <person name="Mohanty A."/>
            <person name="Bharti A.K."/>
            <person name="Gaur A."/>
            <person name="Gupta V."/>
            <person name="Kumar D."/>
            <person name="Ravi V."/>
            <person name="Vij S."/>
            <person name="Kapur A."/>
            <person name="Khurana P."/>
            <person name="Khurana P."/>
            <person name="Khurana J.P."/>
            <person name="Tyagi A.K."/>
            <person name="Gaikwad K."/>
            <person name="Singh A."/>
            <person name="Dalal V."/>
            <person name="Srivastava S."/>
            <person name="Dixit A."/>
            <person name="Pal A.K."/>
            <person name="Ghazi I.A."/>
            <person name="Yadav M."/>
            <person name="Pandit A."/>
            <person name="Bhargava A."/>
            <person name="Sureshbabu K."/>
            <person name="Batra K."/>
            <person name="Sharma T.R."/>
            <person name="Mohapatra T."/>
            <person name="Singh N.K."/>
            <person name="Messing J."/>
            <person name="Nelson A.B."/>
            <person name="Fuks G."/>
            <person name="Kavchok S."/>
            <person name="Keizer G."/>
            <person name="Linton E."/>
            <person name="Llaca V."/>
            <person name="Song R."/>
            <person name="Tanyolac B."/>
            <person name="Young S."/>
            <person name="Ho-Il K."/>
            <person name="Hahn J.H."/>
            <person name="Sangsakoo G."/>
            <person name="Vanavichit A."/>
            <person name="de Mattos Luiz.A.T."/>
            <person name="Zimmer P.D."/>
            <person name="Malone G."/>
            <person name="Dellagostin O."/>
            <person name="de Oliveira A.C."/>
            <person name="Bevan M."/>
            <person name="Bancroft I."/>
            <person name="Minx P."/>
            <person name="Cordum H."/>
            <person name="Wilson R."/>
            <person name="Cheng Z."/>
            <person name="Jin W."/>
            <person name="Jiang J."/>
            <person name="Leong S.A."/>
            <person name="Iwama H."/>
            <person name="Gojobori T."/>
            <person name="Itoh T."/>
            <person name="Niimura Y."/>
            <person name="Fujii Y."/>
            <person name="Habara T."/>
            <person name="Sakai H."/>
            <person name="Sato Y."/>
            <person name="Wilson G."/>
            <person name="Kumar K."/>
            <person name="McCouch S."/>
            <person name="Juretic N."/>
            <person name="Hoen D."/>
            <person name="Wright S."/>
            <person name="Bruskiewich R."/>
            <person name="Bureau T."/>
            <person name="Miyao A."/>
            <person name="Hirochika H."/>
            <person name="Nishikawa T."/>
            <person name="Kadowaki K."/>
            <person name="Sugiura M."/>
            <person name="Burr B."/>
            <person name="Sasaki T."/>
        </authorList>
    </citation>
    <scope>NUCLEOTIDE SEQUENCE [LARGE SCALE GENOMIC DNA]</scope>
    <source>
        <strain evidence="3">cv. Nipponbare</strain>
    </source>
</reference>
<reference evidence="2" key="8">
    <citation type="submission" date="2012-08" db="EMBL/GenBank/DDBJ databases">
        <title>The Second Rice Annotation Project Meeting (RAP2).</title>
        <authorList>
            <consortium name="The Rice Annotation Project (RAP)"/>
        </authorList>
    </citation>
    <scope>NUCLEOTIDE SEQUENCE</scope>
</reference>
<gene>
    <name evidence="2" type="ordered locus">Os02g0787700</name>
    <name evidence="1" type="ORF">OSJNBa0054K20.16</name>
</gene>
<dbReference type="KEGG" id="dosa:Os02g0787700"/>
<sequence length="175" mass="17863">MFRRPVAVTLPTSTNCVKPRFVGTLTRSGSPLGDTVQPLGVSRGSPGQRICLSVLALPAFRSCVIPNSGVQNPTVLAPLPMMFTTSYAGGWSCPSTSLNLPASPSNVVLRTALRSAVPVADTPSRSRSVSGALVCGVWNAGPATPADSAAAAIAHAVSYAQNLRTVGSRTSSTVG</sequence>
<organism evidence="2 3">
    <name type="scientific">Oryza sativa subsp. japonica</name>
    <name type="common">Rice</name>
    <dbReference type="NCBI Taxonomy" id="39947"/>
    <lineage>
        <taxon>Eukaryota</taxon>
        <taxon>Viridiplantae</taxon>
        <taxon>Streptophyta</taxon>
        <taxon>Embryophyta</taxon>
        <taxon>Tracheophyta</taxon>
        <taxon>Spermatophyta</taxon>
        <taxon>Magnoliopsida</taxon>
        <taxon>Liliopsida</taxon>
        <taxon>Poales</taxon>
        <taxon>Poaceae</taxon>
        <taxon>BOP clade</taxon>
        <taxon>Oryzoideae</taxon>
        <taxon>Oryzeae</taxon>
        <taxon>Oryzinae</taxon>
        <taxon>Oryza</taxon>
        <taxon>Oryza sativa</taxon>
    </lineage>
</organism>
<dbReference type="EMBL" id="AP008208">
    <property type="protein sequence ID" value="BAF10258.1"/>
    <property type="molecule type" value="Genomic_DNA"/>
</dbReference>
<dbReference type="Gramene" id="Os02t0787700-01">
    <property type="protein sequence ID" value="Os02t0787700-01"/>
    <property type="gene ID" value="Os02g0787700"/>
</dbReference>
<accession>Q0DWY0</accession>
<reference evidence="2" key="7">
    <citation type="submission" date="2012-08" db="EMBL/GenBank/DDBJ databases">
        <title>Oryza sativa nipponbare(GA3) genomic DNA, chromosome 2.</title>
        <authorList>
            <consortium name="IRGSP(International Rice Genome Sequencing Project)"/>
        </authorList>
    </citation>
    <scope>NUCLEOTIDE SEQUENCE</scope>
</reference>
<reference evidence="3" key="6">
    <citation type="journal article" date="2008" name="Nucleic Acids Res.">
        <title>The rice annotation project database (RAP-DB): 2008 update.</title>
        <authorList>
            <consortium name="The rice annotation project (RAP)"/>
        </authorList>
    </citation>
    <scope>GENOME REANNOTATION</scope>
    <source>
        <strain evidence="3">cv. Nipponbare</strain>
    </source>
</reference>
<evidence type="ECO:0000313" key="3">
    <source>
        <dbReference type="Proteomes" id="UP000000763"/>
    </source>
</evidence>
<reference evidence="1" key="1">
    <citation type="submission" date="2002-07" db="EMBL/GenBank/DDBJ databases">
        <title>Oryza sativa nipponbare(GA3) genomic DNA, chromosome 2, BAC clone:OSJNBa0054K20.</title>
        <authorList>
            <person name="Sasaki T."/>
            <person name="Matsumoto T."/>
            <person name="Katayose Y."/>
        </authorList>
    </citation>
    <scope>NUCLEOTIDE SEQUENCE</scope>
</reference>
<dbReference type="Proteomes" id="UP000000763">
    <property type="component" value="Chromosome 2"/>
</dbReference>
<name>Q0DWY0_ORYSJ</name>
<dbReference type="AlphaFoldDB" id="Q0DWY0"/>
<reference evidence="2" key="3">
    <citation type="journal article" date="2006" name="Nucleic Acids Res.">
        <title>The Rice Annotation Project Database (RAP-DB): hub for Oryza sativa ssp. japonica genome information.</title>
        <authorList>
            <person name="Ohyanagi H."/>
            <person name="Tanaka T."/>
            <person name="Sakai H."/>
            <person name="Shigemoto Y."/>
            <person name="Yamaguchi K."/>
            <person name="Habara T."/>
            <person name="Fujii Y."/>
            <person name="Antonio B.A."/>
            <person name="Nagamura Y."/>
            <person name="Imanishi T."/>
            <person name="Ikeo K."/>
            <person name="Itoh T."/>
            <person name="Gojobori T."/>
            <person name="Sasaki T."/>
        </authorList>
    </citation>
    <scope>NUCLEOTIDE SEQUENCE</scope>
</reference>
<evidence type="ECO:0000313" key="2">
    <source>
        <dbReference type="EMBL" id="BAF10258.1"/>
    </source>
</evidence>
<reference evidence="2" key="4">
    <citation type="journal article" date="2007" name="Genome Res.">
        <title>Curated Genome Annotation of Oryza sativa ssp. japonica and Comparative Genome Analysis with Arabidopsis thaliana.</title>
        <authorList>
            <consortium name="The Rice Annotation Project (RAP)"/>
            <person name="Itoh T."/>
            <person name="Tanaka T."/>
            <person name="Barrero R.A."/>
            <person name="Yamasaki C."/>
            <person name="Fujii Y."/>
            <person name="Hilton P.B."/>
            <person name="Antonio B.A."/>
            <person name="Aono H."/>
            <person name="Apweiler R."/>
            <person name="Bruskiewich R."/>
            <person name="Bureau T."/>
            <person name="Burr F."/>
            <person name="Costa de Oliveira A."/>
            <person name="Fuks G."/>
            <person name="Habara T."/>
            <person name="Haberer G."/>
            <person name="Han B."/>
            <person name="Harada E."/>
            <person name="Hiraki A.T."/>
            <person name="Hirochika H."/>
            <person name="Hoen D."/>
            <person name="Hokari H."/>
            <person name="Hosokawa S."/>
            <person name="Hsing Y."/>
            <person name="Ikawa H."/>
            <person name="Ikeo K."/>
            <person name="Imanishi T."/>
            <person name="Ito Y."/>
            <person name="Jaiswal P."/>
            <person name="Kanno M."/>
            <person name="Kawahara Y."/>
            <person name="Kawamura T."/>
            <person name="Kawashima H."/>
            <person name="Khurana J.P."/>
            <person name="Kikuchi S."/>
            <person name="Komatsu S."/>
            <person name="Koyanagi K.O."/>
            <person name="Kubooka H."/>
            <person name="Lieberherr D."/>
            <person name="Lin Y.C."/>
            <person name="Lonsdale D."/>
            <person name="Matsumoto T."/>
            <person name="Matsuya A."/>
            <person name="McCombie W.R."/>
            <person name="Messing J."/>
            <person name="Miyao A."/>
            <person name="Mulder N."/>
            <person name="Nagamura Y."/>
            <person name="Nam J."/>
            <person name="Namiki N."/>
            <person name="Numa H."/>
            <person name="Nurimoto S."/>
            <person name="O'donovan C."/>
            <person name="Ohyanagi H."/>
            <person name="Okido T."/>
            <person name="Oota S."/>
            <person name="Osato N."/>
            <person name="Palmer L.E."/>
            <person name="Quetier F."/>
            <person name="Raghuvanshi S."/>
            <person name="Saichi N."/>
            <person name="Sakai H."/>
            <person name="Sakai Y."/>
            <person name="Sakata K."/>
            <person name="Sakurai T."/>
            <person name="Sato F."/>
            <person name="Sato Y."/>
            <person name="Schoof H."/>
            <person name="Seki M."/>
            <person name="Shibata M."/>
            <person name="Shimizu Y."/>
            <person name="Shinozaki K."/>
            <person name="Shinso Y."/>
            <person name="Singh N.K."/>
            <person name="Smith-White B."/>
            <person name="Takeda J."/>
            <person name="Tanino M."/>
            <person name="Tatusova T."/>
            <person name="Thongjuea S."/>
            <person name="Todokoro F."/>
            <person name="Tsugane M."/>
            <person name="Tyagi A.K."/>
            <person name="Vanavichit A."/>
            <person name="Wang A."/>
            <person name="Wing R.A."/>
            <person name="Yamaguchi K."/>
            <person name="Yamamoto M."/>
            <person name="Yamamoto N."/>
            <person name="Yu Y."/>
            <person name="Zhang H."/>
            <person name="Zhao Q."/>
            <person name="Higo K."/>
            <person name="Burr B."/>
            <person name="Gojobori T."/>
            <person name="Sasaki T."/>
        </authorList>
    </citation>
    <scope>NUCLEOTIDE SEQUENCE</scope>
</reference>
<proteinExistence type="predicted"/>
<dbReference type="EMBL" id="AP005535">
    <property type="protein sequence ID" value="BAD19857.1"/>
    <property type="molecule type" value="Genomic_DNA"/>
</dbReference>
<protein>
    <submittedName>
        <fullName evidence="2">Os02g0787700 protein</fullName>
    </submittedName>
</protein>
<reference evidence="2" key="5">
    <citation type="journal article" date="2008" name="Nucleic Acids Res.">
        <title>The Rice Annotation Project Database (RAP-DB): 2008 update.</title>
        <authorList>
            <consortium name="The Rice Annotation Project (RAP)"/>
            <person name="Tanaka T."/>
            <person name="Antonio B.A."/>
            <person name="Kikuchi S."/>
            <person name="Matsumoto T."/>
            <person name="Nagamura Y."/>
            <person name="Numa H."/>
            <person name="Sakai H."/>
            <person name="Wu J."/>
            <person name="Itoh T."/>
            <person name="Sasaki T."/>
            <person name="Aono R."/>
            <person name="Fujii Y."/>
            <person name="Habara T."/>
            <person name="Harada E."/>
            <person name="Kanno M."/>
            <person name="Kawahara Y."/>
            <person name="Kawashima H."/>
            <person name="Kubooka H."/>
            <person name="Matsuya A."/>
            <person name="Nakaoka H."/>
            <person name="Saichi N."/>
            <person name="Sanbonmatsu R."/>
            <person name="Sato Y."/>
            <person name="Shinso Y."/>
            <person name="Suzuki M."/>
            <person name="Takeda J."/>
            <person name="Tanino M."/>
            <person name="Todokoro F."/>
            <person name="Yamaguchi K."/>
            <person name="Yamamoto N."/>
            <person name="Yamasaki C."/>
            <person name="Imanishi T."/>
            <person name="Okido T."/>
            <person name="Tada M."/>
            <person name="Ikeo K."/>
            <person name="Tateno Y."/>
            <person name="Gojobori T."/>
            <person name="Lin Y.C."/>
            <person name="Wei F.J."/>
            <person name="Hsing Y.I."/>
            <person name="Zhao Q."/>
            <person name="Han B."/>
            <person name="Kramer M.R."/>
            <person name="McCombie R.W."/>
            <person name="Lonsdale D."/>
            <person name="O'Donovan C.C."/>
            <person name="Whitfield E.J."/>
            <person name="Apweiler R."/>
            <person name="Koyanagi K.O."/>
            <person name="Khurana J.P."/>
            <person name="Raghuvanshi S."/>
            <person name="Singh N.K."/>
            <person name="Tyagi A.K."/>
            <person name="Haberer G."/>
            <person name="Fujisawa M."/>
            <person name="Hosokawa S."/>
            <person name="Ito Y."/>
            <person name="Ikawa H."/>
            <person name="Shibata M."/>
            <person name="Yamamoto M."/>
            <person name="Bruskiewich R.M."/>
            <person name="Hoen D.R."/>
            <person name="Bureau TE."/>
            <person name="Namiki N."/>
            <person name="Ohyanagi H."/>
            <person name="Sakai Y."/>
            <person name="Nobushima S."/>
            <person name="Sakata K."/>
            <person name="Barrero R.A."/>
            <person name="Sato Y."/>
            <person name="Souvorov A."/>
            <person name="Smith-White B."/>
            <person name="Tatusova T."/>
            <person name="An S."/>
            <person name="An G."/>
            <person name="OOta S."/>
            <person name="Fuks G."/>
            <person name="Messing J."/>
            <person name="Christie K.R."/>
            <person name="Lieberherr D."/>
            <person name="Kim H."/>
            <person name="Zuccolo A."/>
            <person name="Wing R.A."/>
            <person name="Nobuta K."/>
            <person name="Green P.J."/>
            <person name="Lu C."/>
            <person name="Meyers BC."/>
            <person name="Chaparro C."/>
            <person name="Piegu B."/>
            <person name="Panaud O."/>
            <person name="Echeverria M."/>
        </authorList>
    </citation>
    <scope>NUCLEOTIDE SEQUENCE</scope>
</reference>
<evidence type="ECO:0000313" key="1">
    <source>
        <dbReference type="EMBL" id="BAD19857.1"/>
    </source>
</evidence>